<dbReference type="AlphaFoldDB" id="A0A285SN65"/>
<evidence type="ECO:0000256" key="3">
    <source>
        <dbReference type="ARBA" id="ARBA00022842"/>
    </source>
</evidence>
<dbReference type="RefSeq" id="WP_097175049.1">
    <property type="nucleotide sequence ID" value="NZ_OBML01000006.1"/>
</dbReference>
<dbReference type="PANTHER" id="PTHR20854:SF4">
    <property type="entry name" value="INOSITOL-1-MONOPHOSPHATASE-RELATED"/>
    <property type="match status" value="1"/>
</dbReference>
<dbReference type="Pfam" id="PF00459">
    <property type="entry name" value="Inositol_P"/>
    <property type="match status" value="1"/>
</dbReference>
<dbReference type="GO" id="GO:0008934">
    <property type="term" value="F:inositol monophosphate 1-phosphatase activity"/>
    <property type="evidence" value="ECO:0007669"/>
    <property type="project" value="TreeGrafter"/>
</dbReference>
<dbReference type="PANTHER" id="PTHR20854">
    <property type="entry name" value="INOSITOL MONOPHOSPHATASE"/>
    <property type="match status" value="1"/>
</dbReference>
<dbReference type="PROSITE" id="PS00630">
    <property type="entry name" value="IMP_2"/>
    <property type="match status" value="1"/>
</dbReference>
<dbReference type="InterPro" id="IPR000760">
    <property type="entry name" value="Inositol_monophosphatase-like"/>
</dbReference>
<reference evidence="5 6" key="1">
    <citation type="submission" date="2017-08" db="EMBL/GenBank/DDBJ databases">
        <authorList>
            <person name="de Groot N.N."/>
        </authorList>
    </citation>
    <scope>NUCLEOTIDE SEQUENCE [LARGE SCALE GENOMIC DNA]</scope>
    <source>
        <strain evidence="5 6">USBA 352</strain>
    </source>
</reference>
<evidence type="ECO:0000256" key="4">
    <source>
        <dbReference type="PIRSR" id="PIRSR600760-2"/>
    </source>
</evidence>
<dbReference type="GO" id="GO:0046854">
    <property type="term" value="P:phosphatidylinositol phosphate biosynthetic process"/>
    <property type="evidence" value="ECO:0007669"/>
    <property type="project" value="InterPro"/>
</dbReference>
<keyword evidence="6" id="KW-1185">Reference proteome</keyword>
<dbReference type="Gene3D" id="3.40.190.80">
    <property type="match status" value="1"/>
</dbReference>
<dbReference type="OrthoDB" id="9785695at2"/>
<feature type="binding site" evidence="4">
    <location>
        <position position="211"/>
    </location>
    <ligand>
        <name>Mg(2+)</name>
        <dbReference type="ChEBI" id="CHEBI:18420"/>
        <label>1</label>
        <note>catalytic</note>
    </ligand>
</feature>
<keyword evidence="2 4" id="KW-0479">Metal-binding</keyword>
<dbReference type="CDD" id="cd01638">
    <property type="entry name" value="CysQ"/>
    <property type="match status" value="1"/>
</dbReference>
<feature type="binding site" evidence="4">
    <location>
        <position position="93"/>
    </location>
    <ligand>
        <name>Mg(2+)</name>
        <dbReference type="ChEBI" id="CHEBI:18420"/>
        <label>2</label>
    </ligand>
</feature>
<dbReference type="SUPFAM" id="SSF56655">
    <property type="entry name" value="Carbohydrate phosphatase"/>
    <property type="match status" value="1"/>
</dbReference>
<dbReference type="InterPro" id="IPR020550">
    <property type="entry name" value="Inositol_monophosphatase_CS"/>
</dbReference>
<feature type="binding site" evidence="4">
    <location>
        <position position="91"/>
    </location>
    <ligand>
        <name>Mg(2+)</name>
        <dbReference type="ChEBI" id="CHEBI:18420"/>
        <label>1</label>
        <note>catalytic</note>
    </ligand>
</feature>
<feature type="binding site" evidence="4">
    <location>
        <position position="73"/>
    </location>
    <ligand>
        <name>Mg(2+)</name>
        <dbReference type="ChEBI" id="CHEBI:18420"/>
        <label>1</label>
        <note>catalytic</note>
    </ligand>
</feature>
<dbReference type="Gene3D" id="3.30.540.10">
    <property type="entry name" value="Fructose-1,6-Bisphosphatase, subunit A, domain 1"/>
    <property type="match status" value="1"/>
</dbReference>
<feature type="binding site" evidence="4">
    <location>
        <position position="94"/>
    </location>
    <ligand>
        <name>Mg(2+)</name>
        <dbReference type="ChEBI" id="CHEBI:18420"/>
        <label>1</label>
        <note>catalytic</note>
    </ligand>
</feature>
<accession>A0A285SN65</accession>
<comment type="cofactor">
    <cofactor evidence="4">
        <name>Mg(2+)</name>
        <dbReference type="ChEBI" id="CHEBI:18420"/>
    </cofactor>
</comment>
<dbReference type="GO" id="GO:0046872">
    <property type="term" value="F:metal ion binding"/>
    <property type="evidence" value="ECO:0007669"/>
    <property type="project" value="UniProtKB-KW"/>
</dbReference>
<keyword evidence="3 4" id="KW-0460">Magnesium</keyword>
<gene>
    <name evidence="5" type="ORF">SAMN05421512_10653</name>
</gene>
<evidence type="ECO:0000313" key="6">
    <source>
        <dbReference type="Proteomes" id="UP000219331"/>
    </source>
</evidence>
<dbReference type="Proteomes" id="UP000219331">
    <property type="component" value="Unassembled WGS sequence"/>
</dbReference>
<protein>
    <submittedName>
        <fullName evidence="5">Myo-inositol-1(Or 4)-monophosphatase</fullName>
    </submittedName>
</protein>
<proteinExistence type="inferred from homology"/>
<dbReference type="EMBL" id="OBML01000006">
    <property type="protein sequence ID" value="SOC09498.1"/>
    <property type="molecule type" value="Genomic_DNA"/>
</dbReference>
<comment type="similarity">
    <text evidence="1">Belongs to the inositol monophosphatase superfamily.</text>
</comment>
<evidence type="ECO:0000256" key="1">
    <source>
        <dbReference type="ARBA" id="ARBA00009759"/>
    </source>
</evidence>
<organism evidence="5 6">
    <name type="scientific">Stappia indica</name>
    <dbReference type="NCBI Taxonomy" id="538381"/>
    <lineage>
        <taxon>Bacteria</taxon>
        <taxon>Pseudomonadati</taxon>
        <taxon>Pseudomonadota</taxon>
        <taxon>Alphaproteobacteria</taxon>
        <taxon>Hyphomicrobiales</taxon>
        <taxon>Stappiaceae</taxon>
        <taxon>Stappia</taxon>
    </lineage>
</organism>
<evidence type="ECO:0000313" key="5">
    <source>
        <dbReference type="EMBL" id="SOC09498.1"/>
    </source>
</evidence>
<dbReference type="GO" id="GO:0006020">
    <property type="term" value="P:inositol metabolic process"/>
    <property type="evidence" value="ECO:0007669"/>
    <property type="project" value="TreeGrafter"/>
</dbReference>
<dbReference type="PRINTS" id="PR00377">
    <property type="entry name" value="IMPHPHTASES"/>
</dbReference>
<evidence type="ECO:0000256" key="2">
    <source>
        <dbReference type="ARBA" id="ARBA00022723"/>
    </source>
</evidence>
<sequence>MPASDTRANREDMDLIARAARAGGEIALSYFRKDPRRWTKENDSPVSEADLAVDRHLAEALQAARPDYGWLSEETADDSSRLAARRSFVVDPIDGTRGFLAGSGEWTVAIAVVEDGRPVAAALFRPVGNDLYTATLGKGATLNGREVAVSGQPVLSGASVAGPKSITGQGPMMRTGISHAGYVPSLALRLALVAEGRIDAAVVRENACDWDLAAADLLVQEAGGRLEDLDGRALAYNRASVRHPALVAGPPALAAPLRPILAQLLTNP</sequence>
<dbReference type="GO" id="GO:0007165">
    <property type="term" value="P:signal transduction"/>
    <property type="evidence" value="ECO:0007669"/>
    <property type="project" value="TreeGrafter"/>
</dbReference>
<dbReference type="STRING" id="538381.GCA_001696535_02582"/>
<name>A0A285SN65_9HYPH</name>